<dbReference type="Pfam" id="PF02618">
    <property type="entry name" value="YceG"/>
    <property type="match status" value="1"/>
</dbReference>
<keyword evidence="4 7" id="KW-0472">Membrane</keyword>
<dbReference type="GO" id="GO:0005886">
    <property type="term" value="C:plasma membrane"/>
    <property type="evidence" value="ECO:0007669"/>
    <property type="project" value="UniProtKB-UniRule"/>
</dbReference>
<keyword evidence="6 7" id="KW-0961">Cell wall biogenesis/degradation</keyword>
<sequence length="340" mass="37848">MVKRFLIICFFALLALLACLNMAYQKVIALGKAPILITEELILEIKPGTGRQALESLLVEQNIIAPESAKWFQWLLRLEPELAKTKAGTYRIAPNLTTRALLEQFVAGKEAQFSIRFTEGTRLSDALETLSKAPHIKHTLTDYSYENIRKVLDLPESTFPEGWIYPDTYLYTANTSDVDILKRSHANLNAALDSAWANKAPNLPYKSKEEMLIMASIIEKETAIASERETVSSVFVNRLNKNMRLQTDPTVIYGMGSAYNGNITKKDLQTPTAYNTYTIDGLPPSAISLVGKASIEAAAHPAQTNYLYFVADGKGGHTFNENLKGHNNAVQKYIKGLKDK</sequence>
<dbReference type="EC" id="4.2.2.29" evidence="7"/>
<dbReference type="RefSeq" id="WP_093318447.1">
    <property type="nucleotide sequence ID" value="NZ_FOHV01000007.1"/>
</dbReference>
<comment type="similarity">
    <text evidence="7">Belongs to the transglycosylase MltG family.</text>
</comment>
<dbReference type="AlphaFoldDB" id="A0A1I0B362"/>
<keyword evidence="1 7" id="KW-1003">Cell membrane</keyword>
<dbReference type="Proteomes" id="UP000242642">
    <property type="component" value="Unassembled WGS sequence"/>
</dbReference>
<dbReference type="CDD" id="cd08010">
    <property type="entry name" value="MltG_like"/>
    <property type="match status" value="1"/>
</dbReference>
<evidence type="ECO:0000313" key="9">
    <source>
        <dbReference type="Proteomes" id="UP000242642"/>
    </source>
</evidence>
<evidence type="ECO:0000256" key="4">
    <source>
        <dbReference type="ARBA" id="ARBA00023136"/>
    </source>
</evidence>
<keyword evidence="3 7" id="KW-1133">Transmembrane helix</keyword>
<evidence type="ECO:0000256" key="2">
    <source>
        <dbReference type="ARBA" id="ARBA00022692"/>
    </source>
</evidence>
<dbReference type="HAMAP" id="MF_02065">
    <property type="entry name" value="MltG"/>
    <property type="match status" value="1"/>
</dbReference>
<dbReference type="GO" id="GO:0071555">
    <property type="term" value="P:cell wall organization"/>
    <property type="evidence" value="ECO:0007669"/>
    <property type="project" value="UniProtKB-KW"/>
</dbReference>
<keyword evidence="9" id="KW-1185">Reference proteome</keyword>
<evidence type="ECO:0000256" key="1">
    <source>
        <dbReference type="ARBA" id="ARBA00022475"/>
    </source>
</evidence>
<keyword evidence="2 7" id="KW-0812">Transmembrane</keyword>
<protein>
    <recommendedName>
        <fullName evidence="7">Endolytic murein transglycosylase</fullName>
        <ecNumber evidence="7">4.2.2.29</ecNumber>
    </recommendedName>
    <alternativeName>
        <fullName evidence="7">Peptidoglycan lytic transglycosylase</fullName>
    </alternativeName>
    <alternativeName>
        <fullName evidence="7">Peptidoglycan polymerization terminase</fullName>
    </alternativeName>
</protein>
<evidence type="ECO:0000256" key="7">
    <source>
        <dbReference type="HAMAP-Rule" id="MF_02065"/>
    </source>
</evidence>
<dbReference type="InterPro" id="IPR003770">
    <property type="entry name" value="MLTG-like"/>
</dbReference>
<evidence type="ECO:0000256" key="3">
    <source>
        <dbReference type="ARBA" id="ARBA00022989"/>
    </source>
</evidence>
<dbReference type="PROSITE" id="PS51257">
    <property type="entry name" value="PROKAR_LIPOPROTEIN"/>
    <property type="match status" value="1"/>
</dbReference>
<dbReference type="STRING" id="1123402.SAMN02583745_01102"/>
<dbReference type="GO" id="GO:0009252">
    <property type="term" value="P:peptidoglycan biosynthetic process"/>
    <property type="evidence" value="ECO:0007669"/>
    <property type="project" value="UniProtKB-UniRule"/>
</dbReference>
<dbReference type="Gene3D" id="3.30.160.60">
    <property type="entry name" value="Classic Zinc Finger"/>
    <property type="match status" value="2"/>
</dbReference>
<feature type="site" description="Important for catalytic activity" evidence="7">
    <location>
        <position position="221"/>
    </location>
</feature>
<name>A0A1I0B362_9GAMM</name>
<dbReference type="EMBL" id="FOHV01000007">
    <property type="protein sequence ID" value="SET00523.1"/>
    <property type="molecule type" value="Genomic_DNA"/>
</dbReference>
<dbReference type="GO" id="GO:0008932">
    <property type="term" value="F:lytic endotransglycosylase activity"/>
    <property type="evidence" value="ECO:0007669"/>
    <property type="project" value="UniProtKB-UniRule"/>
</dbReference>
<proteinExistence type="inferred from homology"/>
<gene>
    <name evidence="7" type="primary">mltG</name>
    <name evidence="8" type="ORF">SAMN02583745_01102</name>
</gene>
<dbReference type="PANTHER" id="PTHR30518:SF2">
    <property type="entry name" value="ENDOLYTIC MUREIN TRANSGLYCOSYLASE"/>
    <property type="match status" value="1"/>
</dbReference>
<comment type="function">
    <text evidence="7">Functions as a peptidoglycan terminase that cleaves nascent peptidoglycan strands endolytically to terminate their elongation.</text>
</comment>
<keyword evidence="5 7" id="KW-0456">Lyase</keyword>
<dbReference type="FunFam" id="3.30.160.60:FF:000242">
    <property type="entry name" value="Endolytic murein transglycosylase"/>
    <property type="match status" value="1"/>
</dbReference>
<keyword evidence="7" id="KW-0997">Cell inner membrane</keyword>
<evidence type="ECO:0000256" key="6">
    <source>
        <dbReference type="ARBA" id="ARBA00023316"/>
    </source>
</evidence>
<dbReference type="OrthoDB" id="9814591at2"/>
<evidence type="ECO:0000256" key="5">
    <source>
        <dbReference type="ARBA" id="ARBA00023239"/>
    </source>
</evidence>
<comment type="catalytic activity">
    <reaction evidence="7">
        <text>a peptidoglycan chain = a peptidoglycan chain with N-acetyl-1,6-anhydromuramyl-[peptide] at the reducing end + a peptidoglycan chain with N-acetylglucosamine at the non-reducing end.</text>
        <dbReference type="EC" id="4.2.2.29"/>
    </reaction>
</comment>
<organism evidence="8 9">
    <name type="scientific">Thorsellia anophelis DSM 18579</name>
    <dbReference type="NCBI Taxonomy" id="1123402"/>
    <lineage>
        <taxon>Bacteria</taxon>
        <taxon>Pseudomonadati</taxon>
        <taxon>Pseudomonadota</taxon>
        <taxon>Gammaproteobacteria</taxon>
        <taxon>Enterobacterales</taxon>
        <taxon>Thorselliaceae</taxon>
        <taxon>Thorsellia</taxon>
    </lineage>
</organism>
<dbReference type="NCBIfam" id="TIGR00247">
    <property type="entry name" value="endolytic transglycosylase MltG"/>
    <property type="match status" value="1"/>
</dbReference>
<accession>A0A1I0B362</accession>
<evidence type="ECO:0000313" key="8">
    <source>
        <dbReference type="EMBL" id="SET00523.1"/>
    </source>
</evidence>
<reference evidence="9" key="1">
    <citation type="submission" date="2016-10" db="EMBL/GenBank/DDBJ databases">
        <authorList>
            <person name="Varghese N."/>
            <person name="Submissions S."/>
        </authorList>
    </citation>
    <scope>NUCLEOTIDE SEQUENCE [LARGE SCALE GENOMIC DNA]</scope>
    <source>
        <strain evidence="9">DSM 18579</strain>
    </source>
</reference>
<dbReference type="PANTHER" id="PTHR30518">
    <property type="entry name" value="ENDOLYTIC MUREIN TRANSGLYCOSYLASE"/>
    <property type="match status" value="1"/>
</dbReference>